<dbReference type="Gene3D" id="3.40.50.1820">
    <property type="entry name" value="alpha/beta hydrolase"/>
    <property type="match status" value="1"/>
</dbReference>
<keyword evidence="3" id="KW-1185">Reference proteome</keyword>
<organism evidence="2 3">
    <name type="scientific">Lophiotrema nucula</name>
    <dbReference type="NCBI Taxonomy" id="690887"/>
    <lineage>
        <taxon>Eukaryota</taxon>
        <taxon>Fungi</taxon>
        <taxon>Dikarya</taxon>
        <taxon>Ascomycota</taxon>
        <taxon>Pezizomycotina</taxon>
        <taxon>Dothideomycetes</taxon>
        <taxon>Pleosporomycetidae</taxon>
        <taxon>Pleosporales</taxon>
        <taxon>Lophiotremataceae</taxon>
        <taxon>Lophiotrema</taxon>
    </lineage>
</organism>
<feature type="domain" description="Alpha/beta hydrolase fold-3" evidence="1">
    <location>
        <begin position="88"/>
        <end position="128"/>
    </location>
</feature>
<dbReference type="Pfam" id="PF07859">
    <property type="entry name" value="Abhydrolase_3"/>
    <property type="match status" value="1"/>
</dbReference>
<proteinExistence type="predicted"/>
<dbReference type="InterPro" id="IPR029058">
    <property type="entry name" value="AB_hydrolase_fold"/>
</dbReference>
<evidence type="ECO:0000259" key="1">
    <source>
        <dbReference type="Pfam" id="PF07859"/>
    </source>
</evidence>
<reference evidence="2" key="1">
    <citation type="journal article" date="2020" name="Stud. Mycol.">
        <title>101 Dothideomycetes genomes: a test case for predicting lifestyles and emergence of pathogens.</title>
        <authorList>
            <person name="Haridas S."/>
            <person name="Albert R."/>
            <person name="Binder M."/>
            <person name="Bloem J."/>
            <person name="Labutti K."/>
            <person name="Salamov A."/>
            <person name="Andreopoulos B."/>
            <person name="Baker S."/>
            <person name="Barry K."/>
            <person name="Bills G."/>
            <person name="Bluhm B."/>
            <person name="Cannon C."/>
            <person name="Castanera R."/>
            <person name="Culley D."/>
            <person name="Daum C."/>
            <person name="Ezra D."/>
            <person name="Gonzalez J."/>
            <person name="Henrissat B."/>
            <person name="Kuo A."/>
            <person name="Liang C."/>
            <person name="Lipzen A."/>
            <person name="Lutzoni F."/>
            <person name="Magnuson J."/>
            <person name="Mondo S."/>
            <person name="Nolan M."/>
            <person name="Ohm R."/>
            <person name="Pangilinan J."/>
            <person name="Park H.-J."/>
            <person name="Ramirez L."/>
            <person name="Alfaro M."/>
            <person name="Sun H."/>
            <person name="Tritt A."/>
            <person name="Yoshinaga Y."/>
            <person name="Zwiers L.-H."/>
            <person name="Turgeon B."/>
            <person name="Goodwin S."/>
            <person name="Spatafora J."/>
            <person name="Crous P."/>
            <person name="Grigoriev I."/>
        </authorList>
    </citation>
    <scope>NUCLEOTIDE SEQUENCE</scope>
    <source>
        <strain evidence="2">CBS 627.86</strain>
    </source>
</reference>
<accession>A0A6A5ZWM6</accession>
<protein>
    <recommendedName>
        <fullName evidence="1">Alpha/beta hydrolase fold-3 domain-containing protein</fullName>
    </recommendedName>
</protein>
<dbReference type="AlphaFoldDB" id="A0A6A5ZWM6"/>
<dbReference type="OrthoDB" id="408631at2759"/>
<dbReference type="SUPFAM" id="SSF53474">
    <property type="entry name" value="alpha/beta-Hydrolases"/>
    <property type="match status" value="1"/>
</dbReference>
<sequence>MYNSQVNSFGCRDHGVASPDDSVKIRRIYDVQNVSDEATLPYACRKLVSAYVHCVQYALVHKVVESDGSIVIEKVDYSRFDRKGHNFPVWADLRGLPPAYLPMDECDPIRDQGFLYAELLAEAGVKTRTDF</sequence>
<evidence type="ECO:0000313" key="3">
    <source>
        <dbReference type="Proteomes" id="UP000799770"/>
    </source>
</evidence>
<dbReference type="InterPro" id="IPR013094">
    <property type="entry name" value="AB_hydrolase_3"/>
</dbReference>
<dbReference type="EMBL" id="ML977310">
    <property type="protein sequence ID" value="KAF2122778.1"/>
    <property type="molecule type" value="Genomic_DNA"/>
</dbReference>
<evidence type="ECO:0000313" key="2">
    <source>
        <dbReference type="EMBL" id="KAF2122778.1"/>
    </source>
</evidence>
<dbReference type="Proteomes" id="UP000799770">
    <property type="component" value="Unassembled WGS sequence"/>
</dbReference>
<name>A0A6A5ZWM6_9PLEO</name>
<gene>
    <name evidence="2" type="ORF">BDV96DRAFT_561361</name>
</gene>
<dbReference type="GO" id="GO:0016787">
    <property type="term" value="F:hydrolase activity"/>
    <property type="evidence" value="ECO:0007669"/>
    <property type="project" value="InterPro"/>
</dbReference>